<name>A0ABD6F1K6_9BILA</name>
<sequence>MPNIAVIGRDHNGRTLRDQWVSDEKSDENHLNKQMKNSEFLDSEKLSLIAVVLDNISLYHRHNRNLERYMEPLCGGAAKKVDPKDIRGYEPVQPLENTYNGISLVPLGTYHFDLDVIQRLHHGTTVIHLEPYLGRSTSCFLQLDASCGTISWHKLVYTPIKEFKEKEASKISKSCTSLVQGAQSIETIRAAACSSPRPLGTSTTLDEEFVLVLSR</sequence>
<dbReference type="AlphaFoldDB" id="A0ABD6F1K6"/>
<gene>
    <name evidence="1" type="ORF">AB6A40_009961</name>
</gene>
<dbReference type="EMBL" id="JBGFUD010011593">
    <property type="protein sequence ID" value="MFH4983252.1"/>
    <property type="molecule type" value="Genomic_DNA"/>
</dbReference>
<dbReference type="Proteomes" id="UP001608902">
    <property type="component" value="Unassembled WGS sequence"/>
</dbReference>
<keyword evidence="2" id="KW-1185">Reference proteome</keyword>
<evidence type="ECO:0000313" key="1">
    <source>
        <dbReference type="EMBL" id="MFH4983252.1"/>
    </source>
</evidence>
<comment type="caution">
    <text evidence="1">The sequence shown here is derived from an EMBL/GenBank/DDBJ whole genome shotgun (WGS) entry which is preliminary data.</text>
</comment>
<reference evidence="1 2" key="1">
    <citation type="submission" date="2024-08" db="EMBL/GenBank/DDBJ databases">
        <title>Gnathostoma spinigerum genome.</title>
        <authorList>
            <person name="Gonzalez-Bertolin B."/>
            <person name="Monzon S."/>
            <person name="Zaballos A."/>
            <person name="Jimenez P."/>
            <person name="Dekumyoy P."/>
            <person name="Varona S."/>
            <person name="Cuesta I."/>
            <person name="Sumanam S."/>
            <person name="Adisakwattana P."/>
            <person name="Gasser R.B."/>
            <person name="Hernandez-Gonzalez A."/>
            <person name="Young N.D."/>
            <person name="Perteguer M.J."/>
        </authorList>
    </citation>
    <scope>NUCLEOTIDE SEQUENCE [LARGE SCALE GENOMIC DNA]</scope>
    <source>
        <strain evidence="1">AL3</strain>
        <tissue evidence="1">Liver</tissue>
    </source>
</reference>
<accession>A0ABD6F1K6</accession>
<proteinExistence type="predicted"/>
<organism evidence="1 2">
    <name type="scientific">Gnathostoma spinigerum</name>
    <dbReference type="NCBI Taxonomy" id="75299"/>
    <lineage>
        <taxon>Eukaryota</taxon>
        <taxon>Metazoa</taxon>
        <taxon>Ecdysozoa</taxon>
        <taxon>Nematoda</taxon>
        <taxon>Chromadorea</taxon>
        <taxon>Rhabditida</taxon>
        <taxon>Spirurina</taxon>
        <taxon>Gnathostomatomorpha</taxon>
        <taxon>Gnathostomatoidea</taxon>
        <taxon>Gnathostomatidae</taxon>
        <taxon>Gnathostoma</taxon>
    </lineage>
</organism>
<protein>
    <submittedName>
        <fullName evidence="1">Uncharacterized protein</fullName>
    </submittedName>
</protein>
<evidence type="ECO:0000313" key="2">
    <source>
        <dbReference type="Proteomes" id="UP001608902"/>
    </source>
</evidence>